<keyword evidence="4" id="KW-1185">Reference proteome</keyword>
<sequence length="88" mass="9920">MKELKAVKVNDNHYQVDMRGWMCPYPKYAVATLLEKLPPASCLDLLVDCPSATKDVPDLAKNQGYDVQKVELLTEGEWLICISNLNHS</sequence>
<dbReference type="AlphaFoldDB" id="A0A6I5ZN53"/>
<dbReference type="PANTHER" id="PTHR33279">
    <property type="entry name" value="SULFUR CARRIER PROTEIN YEDF-RELATED"/>
    <property type="match status" value="1"/>
</dbReference>
<accession>A0A6I5ZN53</accession>
<protein>
    <submittedName>
        <fullName evidence="3">Sulfurtransferase TusA</fullName>
    </submittedName>
</protein>
<reference evidence="3 4" key="1">
    <citation type="submission" date="2019-11" db="EMBL/GenBank/DDBJ databases">
        <title>Genome sequence of Moorella glycerini DSM11254.</title>
        <authorList>
            <person name="Poehlein A."/>
            <person name="Boeer T."/>
            <person name="Daniel R."/>
        </authorList>
    </citation>
    <scope>NUCLEOTIDE SEQUENCE [LARGE SCALE GENOMIC DNA]</scope>
    <source>
        <strain evidence="3 4">DSM 11254</strain>
    </source>
</reference>
<evidence type="ECO:0000313" key="4">
    <source>
        <dbReference type="Proteomes" id="UP000425916"/>
    </source>
</evidence>
<dbReference type="InterPro" id="IPR001455">
    <property type="entry name" value="TusA-like"/>
</dbReference>
<dbReference type="PANTHER" id="PTHR33279:SF18">
    <property type="entry name" value="SULFUR CARRIER PROTEIN MJ0990-RELATED"/>
    <property type="match status" value="1"/>
</dbReference>
<evidence type="ECO:0000313" key="3">
    <source>
        <dbReference type="EMBL" id="QGP91039.1"/>
    </source>
</evidence>
<name>A0A6I5ZN53_9FIRM</name>
<dbReference type="Proteomes" id="UP000425916">
    <property type="component" value="Chromosome"/>
</dbReference>
<comment type="similarity">
    <text evidence="1">Belongs to the sulfur carrier protein TusA family.</text>
</comment>
<feature type="domain" description="UPF0033" evidence="2">
    <location>
        <begin position="15"/>
        <end position="82"/>
    </location>
</feature>
<dbReference type="GO" id="GO:0016740">
    <property type="term" value="F:transferase activity"/>
    <property type="evidence" value="ECO:0007669"/>
    <property type="project" value="UniProtKB-KW"/>
</dbReference>
<organism evidence="3 4">
    <name type="scientific">Neomoorella glycerini</name>
    <dbReference type="NCBI Taxonomy" id="55779"/>
    <lineage>
        <taxon>Bacteria</taxon>
        <taxon>Bacillati</taxon>
        <taxon>Bacillota</taxon>
        <taxon>Clostridia</taxon>
        <taxon>Neomoorellales</taxon>
        <taxon>Neomoorellaceae</taxon>
        <taxon>Neomoorella</taxon>
    </lineage>
</organism>
<proteinExistence type="inferred from homology"/>
<dbReference type="OrthoDB" id="9796234at2"/>
<dbReference type="Pfam" id="PF01206">
    <property type="entry name" value="TusA"/>
    <property type="match status" value="1"/>
</dbReference>
<keyword evidence="3" id="KW-0808">Transferase</keyword>
<dbReference type="InterPro" id="IPR036868">
    <property type="entry name" value="TusA-like_sf"/>
</dbReference>
<evidence type="ECO:0000259" key="2">
    <source>
        <dbReference type="Pfam" id="PF01206"/>
    </source>
</evidence>
<dbReference type="RefSeq" id="WP_156271470.1">
    <property type="nucleotide sequence ID" value="NZ_CP046244.1"/>
</dbReference>
<dbReference type="Gene3D" id="3.30.110.40">
    <property type="entry name" value="TusA-like domain"/>
    <property type="match status" value="1"/>
</dbReference>
<gene>
    <name evidence="3" type="ORF">MGLY_03630</name>
</gene>
<dbReference type="EMBL" id="CP046244">
    <property type="protein sequence ID" value="QGP91039.1"/>
    <property type="molecule type" value="Genomic_DNA"/>
</dbReference>
<evidence type="ECO:0000256" key="1">
    <source>
        <dbReference type="ARBA" id="ARBA00008984"/>
    </source>
</evidence>
<dbReference type="SUPFAM" id="SSF64307">
    <property type="entry name" value="SirA-like"/>
    <property type="match status" value="1"/>
</dbReference>